<dbReference type="RefSeq" id="WP_040096928.1">
    <property type="nucleotide sequence ID" value="NZ_JWJD01000001.1"/>
</dbReference>
<protein>
    <submittedName>
        <fullName evidence="6">Membrane protein</fullName>
    </submittedName>
</protein>
<keyword evidence="2 4" id="KW-0732">Signal</keyword>
<evidence type="ECO:0000256" key="3">
    <source>
        <dbReference type="ARBA" id="ARBA00023136"/>
    </source>
</evidence>
<dbReference type="InterPro" id="IPR023614">
    <property type="entry name" value="Porin_dom_sf"/>
</dbReference>
<dbReference type="Proteomes" id="UP000035068">
    <property type="component" value="Unassembled WGS sequence"/>
</dbReference>
<feature type="domain" description="Porin" evidence="5">
    <location>
        <begin position="17"/>
        <end position="374"/>
    </location>
</feature>
<keyword evidence="3" id="KW-0472">Membrane</keyword>
<feature type="signal peptide" evidence="4">
    <location>
        <begin position="1"/>
        <end position="25"/>
    </location>
</feature>
<comment type="subcellular location">
    <subcellularLocation>
        <location evidence="1">Cell outer membrane</location>
        <topology evidence="1">Multi-pass membrane protein</topology>
    </subcellularLocation>
</comment>
<evidence type="ECO:0000256" key="4">
    <source>
        <dbReference type="SAM" id="SignalP"/>
    </source>
</evidence>
<proteinExistence type="predicted"/>
<organism evidence="6 7">
    <name type="scientific">Geoalkalibacter ferrihydriticus DSM 17813</name>
    <dbReference type="NCBI Taxonomy" id="1121915"/>
    <lineage>
        <taxon>Bacteria</taxon>
        <taxon>Pseudomonadati</taxon>
        <taxon>Thermodesulfobacteriota</taxon>
        <taxon>Desulfuromonadia</taxon>
        <taxon>Desulfuromonadales</taxon>
        <taxon>Geoalkalibacteraceae</taxon>
        <taxon>Geoalkalibacter</taxon>
    </lineage>
</organism>
<evidence type="ECO:0000256" key="1">
    <source>
        <dbReference type="ARBA" id="ARBA00004571"/>
    </source>
</evidence>
<dbReference type="GO" id="GO:0009279">
    <property type="term" value="C:cell outer membrane"/>
    <property type="evidence" value="ECO:0007669"/>
    <property type="project" value="UniProtKB-SubCell"/>
</dbReference>
<dbReference type="SUPFAM" id="SSF56935">
    <property type="entry name" value="Porins"/>
    <property type="match status" value="1"/>
</dbReference>
<dbReference type="EMBL" id="JWJD01000001">
    <property type="protein sequence ID" value="KIH78112.1"/>
    <property type="molecule type" value="Genomic_DNA"/>
</dbReference>
<evidence type="ECO:0000313" key="6">
    <source>
        <dbReference type="EMBL" id="KIH78112.1"/>
    </source>
</evidence>
<comment type="caution">
    <text evidence="6">The sequence shown here is derived from an EMBL/GenBank/DDBJ whole genome shotgun (WGS) entry which is preliminary data.</text>
</comment>
<dbReference type="AlphaFoldDB" id="A0A0C2HZG9"/>
<evidence type="ECO:0000256" key="2">
    <source>
        <dbReference type="ARBA" id="ARBA00022729"/>
    </source>
</evidence>
<sequence>MLGKIRGLILIGIFVCLALPHAAQAAITLYDANETTFSVDGSFNTFYVFSSSDKNAEMRALLEELGNPNVEDRDQSRVKMGFLPNWIGFNFSRQVGDLKLGGRSSFWVTINDSDNNLTETGIDVRQFYATVDADWGQVLFGKDFTLFNRSNIFLDEILLGYGNVSDTLSLIDGAGVSFGNIGTGYTYPFPSAQITYRTPEFHGFKLAIGAVDPSRTIDDGQEKAPRFEGELTYNYKFERGDITAWSGFLYQKSKTTLATGSDLTSKGVSYGVRARYAGFSLHASGFNAEGLGFLLGPGADATLGLPLAEAGDELDSSGYLLQGSYTYGPARFVISYGENELDSTPTSPKWQNETVTGAVFYDVNAYFKLVAEYNINEISIGTAEEKTKTIALGAIVNF</sequence>
<evidence type="ECO:0000313" key="7">
    <source>
        <dbReference type="Proteomes" id="UP000035068"/>
    </source>
</evidence>
<accession>A0A0C2HZG9</accession>
<dbReference type="PANTHER" id="PTHR34501">
    <property type="entry name" value="PROTEIN YDDL-RELATED"/>
    <property type="match status" value="1"/>
</dbReference>
<dbReference type="Pfam" id="PF13609">
    <property type="entry name" value="Porin_4"/>
    <property type="match status" value="1"/>
</dbReference>
<dbReference type="InterPro" id="IPR033900">
    <property type="entry name" value="Gram_neg_porin_domain"/>
</dbReference>
<dbReference type="GO" id="GO:0015288">
    <property type="term" value="F:porin activity"/>
    <property type="evidence" value="ECO:0007669"/>
    <property type="project" value="InterPro"/>
</dbReference>
<name>A0A0C2HZG9_9BACT</name>
<dbReference type="Gene3D" id="2.40.160.10">
    <property type="entry name" value="Porin"/>
    <property type="match status" value="1"/>
</dbReference>
<gene>
    <name evidence="6" type="ORF">GFER_05915</name>
</gene>
<feature type="chain" id="PRO_5002150084" evidence="4">
    <location>
        <begin position="26"/>
        <end position="398"/>
    </location>
</feature>
<dbReference type="PANTHER" id="PTHR34501:SF2">
    <property type="entry name" value="OUTER MEMBRANE PORIN F-RELATED"/>
    <property type="match status" value="1"/>
</dbReference>
<keyword evidence="7" id="KW-1185">Reference proteome</keyword>
<reference evidence="6 7" key="1">
    <citation type="submission" date="2014-12" db="EMBL/GenBank/DDBJ databases">
        <title>Genomes of Geoalkalibacter ferrihydriticus and Geoalkalibacter subterraneus, two haloalkaliphilic metal-reducing members of the Geobacteraceae.</title>
        <authorList>
            <person name="Badalamenti J.P."/>
            <person name="Torres C.I."/>
            <person name="Krajmalnik-Brown R."/>
            <person name="Bond D.R."/>
        </authorList>
    </citation>
    <scope>NUCLEOTIDE SEQUENCE [LARGE SCALE GENOMIC DNA]</scope>
    <source>
        <strain evidence="6 7">DSM 17813</strain>
    </source>
</reference>
<dbReference type="InterPro" id="IPR050298">
    <property type="entry name" value="Gram-neg_bact_OMP"/>
</dbReference>
<evidence type="ECO:0000259" key="5">
    <source>
        <dbReference type="Pfam" id="PF13609"/>
    </source>
</evidence>